<evidence type="ECO:0000313" key="2">
    <source>
        <dbReference type="Proteomes" id="UP000814033"/>
    </source>
</evidence>
<gene>
    <name evidence="1" type="ORF">FA95DRAFT_1568151</name>
</gene>
<sequence length="72" mass="7889">MPPTQTWRAALPSPQLVALAPAAPRGCPHHLEERRHADGARFASLAGDSQRSIEGCKARDRARCSETRRSVE</sequence>
<dbReference type="Proteomes" id="UP000814033">
    <property type="component" value="Unassembled WGS sequence"/>
</dbReference>
<name>A0ACB8R0P1_9AGAM</name>
<reference evidence="1" key="1">
    <citation type="submission" date="2021-02" db="EMBL/GenBank/DDBJ databases">
        <authorList>
            <consortium name="DOE Joint Genome Institute"/>
            <person name="Ahrendt S."/>
            <person name="Looney B.P."/>
            <person name="Miyauchi S."/>
            <person name="Morin E."/>
            <person name="Drula E."/>
            <person name="Courty P.E."/>
            <person name="Chicoki N."/>
            <person name="Fauchery L."/>
            <person name="Kohler A."/>
            <person name="Kuo A."/>
            <person name="Labutti K."/>
            <person name="Pangilinan J."/>
            <person name="Lipzen A."/>
            <person name="Riley R."/>
            <person name="Andreopoulos W."/>
            <person name="He G."/>
            <person name="Johnson J."/>
            <person name="Barry K.W."/>
            <person name="Grigoriev I.V."/>
            <person name="Nagy L."/>
            <person name="Hibbett D."/>
            <person name="Henrissat B."/>
            <person name="Matheny P.B."/>
            <person name="Labbe J."/>
            <person name="Martin F."/>
        </authorList>
    </citation>
    <scope>NUCLEOTIDE SEQUENCE</scope>
    <source>
        <strain evidence="1">FP105234-sp</strain>
    </source>
</reference>
<proteinExistence type="predicted"/>
<dbReference type="EMBL" id="MU276943">
    <property type="protein sequence ID" value="KAI0037457.1"/>
    <property type="molecule type" value="Genomic_DNA"/>
</dbReference>
<accession>A0ACB8R0P1</accession>
<comment type="caution">
    <text evidence="1">The sequence shown here is derived from an EMBL/GenBank/DDBJ whole genome shotgun (WGS) entry which is preliminary data.</text>
</comment>
<evidence type="ECO:0000313" key="1">
    <source>
        <dbReference type="EMBL" id="KAI0037457.1"/>
    </source>
</evidence>
<reference evidence="1" key="2">
    <citation type="journal article" date="2022" name="New Phytol.">
        <title>Evolutionary transition to the ectomycorrhizal habit in the genomes of a hyperdiverse lineage of mushroom-forming fungi.</title>
        <authorList>
            <person name="Looney B."/>
            <person name="Miyauchi S."/>
            <person name="Morin E."/>
            <person name="Drula E."/>
            <person name="Courty P.E."/>
            <person name="Kohler A."/>
            <person name="Kuo A."/>
            <person name="LaButti K."/>
            <person name="Pangilinan J."/>
            <person name="Lipzen A."/>
            <person name="Riley R."/>
            <person name="Andreopoulos W."/>
            <person name="He G."/>
            <person name="Johnson J."/>
            <person name="Nolan M."/>
            <person name="Tritt A."/>
            <person name="Barry K.W."/>
            <person name="Grigoriev I.V."/>
            <person name="Nagy L.G."/>
            <person name="Hibbett D."/>
            <person name="Henrissat B."/>
            <person name="Matheny P.B."/>
            <person name="Labbe J."/>
            <person name="Martin F.M."/>
        </authorList>
    </citation>
    <scope>NUCLEOTIDE SEQUENCE</scope>
    <source>
        <strain evidence="1">FP105234-sp</strain>
    </source>
</reference>
<organism evidence="1 2">
    <name type="scientific">Auriscalpium vulgare</name>
    <dbReference type="NCBI Taxonomy" id="40419"/>
    <lineage>
        <taxon>Eukaryota</taxon>
        <taxon>Fungi</taxon>
        <taxon>Dikarya</taxon>
        <taxon>Basidiomycota</taxon>
        <taxon>Agaricomycotina</taxon>
        <taxon>Agaricomycetes</taxon>
        <taxon>Russulales</taxon>
        <taxon>Auriscalpiaceae</taxon>
        <taxon>Auriscalpium</taxon>
    </lineage>
</organism>
<protein>
    <submittedName>
        <fullName evidence="1">Uncharacterized protein</fullName>
    </submittedName>
</protein>
<keyword evidence="2" id="KW-1185">Reference proteome</keyword>